<evidence type="ECO:0000313" key="2">
    <source>
        <dbReference type="Proteomes" id="UP001054945"/>
    </source>
</evidence>
<keyword evidence="2" id="KW-1185">Reference proteome</keyword>
<sequence>MFVSLSQRKGHKHKLSNCCKFLTSSSKLFSKNNLFLELFENSKFHTNDNHFFHPKLLHIRTEELLAGHMLHLSPGILLLSSDGRTSVCCQRSVNDIKRPSFILGKRGCCYLIYLRNSRRHFSGGFNLGVPSVFFSRGAGSNDAKSLLLWARA</sequence>
<dbReference type="AlphaFoldDB" id="A0AAV4U282"/>
<accession>A0AAV4U282</accession>
<gene>
    <name evidence="1" type="ORF">CEXT_136521</name>
</gene>
<dbReference type="Proteomes" id="UP001054945">
    <property type="component" value="Unassembled WGS sequence"/>
</dbReference>
<evidence type="ECO:0000313" key="1">
    <source>
        <dbReference type="EMBL" id="GIY51908.1"/>
    </source>
</evidence>
<organism evidence="1 2">
    <name type="scientific">Caerostris extrusa</name>
    <name type="common">Bark spider</name>
    <name type="synonym">Caerostris bankana</name>
    <dbReference type="NCBI Taxonomy" id="172846"/>
    <lineage>
        <taxon>Eukaryota</taxon>
        <taxon>Metazoa</taxon>
        <taxon>Ecdysozoa</taxon>
        <taxon>Arthropoda</taxon>
        <taxon>Chelicerata</taxon>
        <taxon>Arachnida</taxon>
        <taxon>Araneae</taxon>
        <taxon>Araneomorphae</taxon>
        <taxon>Entelegynae</taxon>
        <taxon>Araneoidea</taxon>
        <taxon>Araneidae</taxon>
        <taxon>Caerostris</taxon>
    </lineage>
</organism>
<reference evidence="1 2" key="1">
    <citation type="submission" date="2021-06" db="EMBL/GenBank/DDBJ databases">
        <title>Caerostris extrusa draft genome.</title>
        <authorList>
            <person name="Kono N."/>
            <person name="Arakawa K."/>
        </authorList>
    </citation>
    <scope>NUCLEOTIDE SEQUENCE [LARGE SCALE GENOMIC DNA]</scope>
</reference>
<name>A0AAV4U282_CAEEX</name>
<comment type="caution">
    <text evidence="1">The sequence shown here is derived from an EMBL/GenBank/DDBJ whole genome shotgun (WGS) entry which is preliminary data.</text>
</comment>
<proteinExistence type="predicted"/>
<protein>
    <submittedName>
        <fullName evidence="1">Uncharacterized protein</fullName>
    </submittedName>
</protein>
<dbReference type="EMBL" id="BPLR01012174">
    <property type="protein sequence ID" value="GIY51908.1"/>
    <property type="molecule type" value="Genomic_DNA"/>
</dbReference>